<accession>A0A6I4T0B6</accession>
<reference evidence="3 4" key="1">
    <citation type="submission" date="2019-12" db="EMBL/GenBank/DDBJ databases">
        <title>Genomic-based taxomic classification of the family Erythrobacteraceae.</title>
        <authorList>
            <person name="Xu L."/>
        </authorList>
    </citation>
    <scope>NUCLEOTIDE SEQUENCE [LARGE SCALE GENOMIC DNA]</scope>
    <source>
        <strain evidence="3 4">MCCC 1K01500</strain>
    </source>
</reference>
<feature type="chain" id="PRO_5026064506" description="Rap1a immunity protein domain-containing protein" evidence="1">
    <location>
        <begin position="25"/>
        <end position="117"/>
    </location>
</feature>
<dbReference type="EMBL" id="WTYM01000044">
    <property type="protein sequence ID" value="MXO60062.1"/>
    <property type="molecule type" value="Genomic_DNA"/>
</dbReference>
<gene>
    <name evidence="3" type="ORF">GRI89_10980</name>
</gene>
<protein>
    <recommendedName>
        <fullName evidence="2">Rap1a immunity protein domain-containing protein</fullName>
    </recommendedName>
</protein>
<comment type="caution">
    <text evidence="3">The sequence shown here is derived from an EMBL/GenBank/DDBJ whole genome shotgun (WGS) entry which is preliminary data.</text>
</comment>
<dbReference type="AlphaFoldDB" id="A0A6I4T0B6"/>
<evidence type="ECO:0000256" key="1">
    <source>
        <dbReference type="SAM" id="SignalP"/>
    </source>
</evidence>
<evidence type="ECO:0000259" key="2">
    <source>
        <dbReference type="Pfam" id="PF18602"/>
    </source>
</evidence>
<sequence length="117" mass="12523">MRFLPLAVAATLAALFAFAAPAQAAFMDGNRLHFLCNAQDDRSQAICGGYILGVIEALQYDDETENLEPFACPEDDTTVPEFEAAVLDYLDDNPDELGESGASLVALALMQAYPCGD</sequence>
<proteinExistence type="predicted"/>
<feature type="domain" description="Rap1a immunity protein" evidence="2">
    <location>
        <begin position="29"/>
        <end position="115"/>
    </location>
</feature>
<dbReference type="Pfam" id="PF18602">
    <property type="entry name" value="Rap1a"/>
    <property type="match status" value="1"/>
</dbReference>
<evidence type="ECO:0000313" key="4">
    <source>
        <dbReference type="Proteomes" id="UP000433652"/>
    </source>
</evidence>
<evidence type="ECO:0000313" key="3">
    <source>
        <dbReference type="EMBL" id="MXO60062.1"/>
    </source>
</evidence>
<keyword evidence="4" id="KW-1185">Reference proteome</keyword>
<dbReference type="RefSeq" id="WP_159795220.1">
    <property type="nucleotide sequence ID" value="NZ_WTYM01000044.1"/>
</dbReference>
<organism evidence="3 4">
    <name type="scientific">Croceibacterium salegens</name>
    <dbReference type="NCBI Taxonomy" id="1737568"/>
    <lineage>
        <taxon>Bacteria</taxon>
        <taxon>Pseudomonadati</taxon>
        <taxon>Pseudomonadota</taxon>
        <taxon>Alphaproteobacteria</taxon>
        <taxon>Sphingomonadales</taxon>
        <taxon>Erythrobacteraceae</taxon>
        <taxon>Croceibacterium</taxon>
    </lineage>
</organism>
<dbReference type="InterPro" id="IPR041238">
    <property type="entry name" value="Rap1a"/>
</dbReference>
<dbReference type="Gene3D" id="1.10.890.40">
    <property type="match status" value="1"/>
</dbReference>
<dbReference type="OrthoDB" id="7872343at2"/>
<feature type="signal peptide" evidence="1">
    <location>
        <begin position="1"/>
        <end position="24"/>
    </location>
</feature>
<dbReference type="Proteomes" id="UP000433652">
    <property type="component" value="Unassembled WGS sequence"/>
</dbReference>
<name>A0A6I4T0B6_9SPHN</name>
<keyword evidence="1" id="KW-0732">Signal</keyword>